<dbReference type="EMBL" id="CP003879">
    <property type="protein sequence ID" value="AFU68585.1"/>
    <property type="molecule type" value="Genomic_DNA"/>
</dbReference>
<reference evidence="1" key="2">
    <citation type="submission" date="2012-09" db="EMBL/GenBank/DDBJ databases">
        <title>The complete sequence of Psychroflexus torquis an extreme psychrophile from sea-ice that is stimulated by light.</title>
        <authorList>
            <person name="Feng S."/>
            <person name="Powell S.M."/>
            <person name="Bowman J.P."/>
        </authorList>
    </citation>
    <scope>NUCLEOTIDE SEQUENCE [LARGE SCALE GENOMIC DNA]</scope>
    <source>
        <strain evidence="1">ATCC 700755</strain>
    </source>
</reference>
<dbReference type="RefSeq" id="WP_015024181.1">
    <property type="nucleotide sequence ID" value="NC_018721.1"/>
</dbReference>
<dbReference type="HOGENOM" id="CLU_3139871_0_0_10"/>
<dbReference type="Proteomes" id="UP000008514">
    <property type="component" value="Chromosome"/>
</dbReference>
<organism evidence="1 2">
    <name type="scientific">Psychroflexus torquis (strain ATCC 700755 / CIP 106069 / ACAM 623)</name>
    <dbReference type="NCBI Taxonomy" id="313595"/>
    <lineage>
        <taxon>Bacteria</taxon>
        <taxon>Pseudomonadati</taxon>
        <taxon>Bacteroidota</taxon>
        <taxon>Flavobacteriia</taxon>
        <taxon>Flavobacteriales</taxon>
        <taxon>Flavobacteriaceae</taxon>
        <taxon>Psychroflexus</taxon>
    </lineage>
</organism>
<reference evidence="1" key="1">
    <citation type="submission" date="2006-03" db="EMBL/GenBank/DDBJ databases">
        <authorList>
            <person name="Bowman J."/>
            <person name="Ferriera S."/>
            <person name="Johnson J."/>
            <person name="Kravitz S."/>
            <person name="Halpern A."/>
            <person name="Remington K."/>
            <person name="Beeson K."/>
            <person name="Tran B."/>
            <person name="Rogers Y.-H."/>
            <person name="Friedman R."/>
            <person name="Venter J.C."/>
        </authorList>
    </citation>
    <scope>NUCLEOTIDE SEQUENCE [LARGE SCALE GENOMIC DNA]</scope>
    <source>
        <strain evidence="1">ATCC 700755</strain>
    </source>
</reference>
<proteinExistence type="predicted"/>
<evidence type="ECO:0000313" key="2">
    <source>
        <dbReference type="Proteomes" id="UP000008514"/>
    </source>
</evidence>
<accession>K4ISZ1</accession>
<gene>
    <name evidence="1" type="ordered locus">P700755_001733</name>
</gene>
<evidence type="ECO:0000313" key="1">
    <source>
        <dbReference type="EMBL" id="AFU68585.1"/>
    </source>
</evidence>
<keyword evidence="2" id="KW-1185">Reference proteome</keyword>
<dbReference type="STRING" id="313595.P700755_001733"/>
<name>K4ISZ1_PSYTT</name>
<sequence>MDIDDMELSIDELELVAGGCSSWTWSLLSGLICLGYQTAKHLDNCSCPG</sequence>
<dbReference type="AlphaFoldDB" id="K4ISZ1"/>
<protein>
    <submittedName>
        <fullName evidence="1">Uncharacterized protein</fullName>
    </submittedName>
</protein>
<dbReference type="KEGG" id="ptq:P700755_001733"/>